<organism evidence="2 3">
    <name type="scientific">Modestobacter italicus (strain DSM 44449 / CECT 9708 / BC 501)</name>
    <dbReference type="NCBI Taxonomy" id="2732864"/>
    <lineage>
        <taxon>Bacteria</taxon>
        <taxon>Bacillati</taxon>
        <taxon>Actinomycetota</taxon>
        <taxon>Actinomycetes</taxon>
        <taxon>Geodermatophilales</taxon>
        <taxon>Geodermatophilaceae</taxon>
        <taxon>Modestobacter</taxon>
    </lineage>
</organism>
<keyword evidence="1" id="KW-1133">Transmembrane helix</keyword>
<proteinExistence type="predicted"/>
<dbReference type="KEGG" id="mmar:MODMU_0900"/>
<dbReference type="HOGENOM" id="CLU_3292561_0_0_11"/>
<dbReference type="EMBL" id="FO203431">
    <property type="protein sequence ID" value="CCH86350.1"/>
    <property type="molecule type" value="Genomic_DNA"/>
</dbReference>
<keyword evidence="3" id="KW-1185">Reference proteome</keyword>
<name>I4ESI7_MODI5</name>
<dbReference type="Proteomes" id="UP000006461">
    <property type="component" value="Chromosome"/>
</dbReference>
<evidence type="ECO:0000313" key="3">
    <source>
        <dbReference type="Proteomes" id="UP000006461"/>
    </source>
</evidence>
<evidence type="ECO:0000313" key="2">
    <source>
        <dbReference type="EMBL" id="CCH86350.1"/>
    </source>
</evidence>
<accession>I4ESI7</accession>
<sequence>MVSRLAWTSVSVAAGDVVVIVFSLSVGTTILQRGMPRCKR</sequence>
<keyword evidence="1" id="KW-0812">Transmembrane</keyword>
<protein>
    <submittedName>
        <fullName evidence="2">Uncharacterized protein</fullName>
    </submittedName>
</protein>
<gene>
    <name evidence="2" type="ordered locus">MODMU_0900</name>
</gene>
<dbReference type="AlphaFoldDB" id="I4ESI7"/>
<feature type="transmembrane region" description="Helical" evidence="1">
    <location>
        <begin position="6"/>
        <end position="31"/>
    </location>
</feature>
<evidence type="ECO:0000256" key="1">
    <source>
        <dbReference type="SAM" id="Phobius"/>
    </source>
</evidence>
<reference evidence="2 3" key="1">
    <citation type="journal article" date="2012" name="J. Bacteriol.">
        <title>Genome Sequence of Radiation-Resistant Modestobacter marinus Strain BC501, a Representative Actinobacterium That Thrives on Calcareous Stone Surfaces.</title>
        <authorList>
            <person name="Normand P."/>
            <person name="Gury J."/>
            <person name="Pujic P."/>
            <person name="Chouaia B."/>
            <person name="Crotti E."/>
            <person name="Brusetti L."/>
            <person name="Daffonchio D."/>
            <person name="Vacherie B."/>
            <person name="Barbe V."/>
            <person name="Medigue C."/>
            <person name="Calteau A."/>
            <person name="Ghodhbane-Gtari F."/>
            <person name="Essoussi I."/>
            <person name="Nouioui I."/>
            <person name="Abbassi-Ghozzi I."/>
            <person name="Gtari M."/>
        </authorList>
    </citation>
    <scope>NUCLEOTIDE SEQUENCE [LARGE SCALE GENOMIC DNA]</scope>
    <source>
        <strain evidence="3">BC 501</strain>
    </source>
</reference>
<keyword evidence="1" id="KW-0472">Membrane</keyword>